<organism evidence="2">
    <name type="scientific">marine metagenome</name>
    <dbReference type="NCBI Taxonomy" id="408172"/>
    <lineage>
        <taxon>unclassified sequences</taxon>
        <taxon>metagenomes</taxon>
        <taxon>ecological metagenomes</taxon>
    </lineage>
</organism>
<gene>
    <name evidence="2" type="ORF">METZ01_LOCUS458025</name>
</gene>
<keyword evidence="1" id="KW-1133">Transmembrane helix</keyword>
<dbReference type="AlphaFoldDB" id="A0A383AC11"/>
<accession>A0A383AC11</accession>
<protein>
    <submittedName>
        <fullName evidence="2">Uncharacterized protein</fullName>
    </submittedName>
</protein>
<keyword evidence="1" id="KW-0472">Membrane</keyword>
<evidence type="ECO:0000313" key="2">
    <source>
        <dbReference type="EMBL" id="SVE05171.1"/>
    </source>
</evidence>
<name>A0A383AC11_9ZZZZ</name>
<feature type="non-terminal residue" evidence="2">
    <location>
        <position position="1"/>
    </location>
</feature>
<dbReference type="EMBL" id="UINC01190829">
    <property type="protein sequence ID" value="SVE05171.1"/>
    <property type="molecule type" value="Genomic_DNA"/>
</dbReference>
<feature type="transmembrane region" description="Helical" evidence="1">
    <location>
        <begin position="12"/>
        <end position="34"/>
    </location>
</feature>
<keyword evidence="1" id="KW-0812">Transmembrane</keyword>
<feature type="transmembrane region" description="Helical" evidence="1">
    <location>
        <begin position="70"/>
        <end position="98"/>
    </location>
</feature>
<proteinExistence type="predicted"/>
<evidence type="ECO:0000256" key="1">
    <source>
        <dbReference type="SAM" id="Phobius"/>
    </source>
</evidence>
<sequence>VLARITKLVWMVCYVFIAIDTLILIAAMASNWYITNYLDKSKIDEMARSWVDQGGDPGELSVKMTEYASLLAAAGGHMAILFLLTIIILLIAQVLSYLSGGERKYLIYLGITLFSVVVVFFLSLFYPMYNSFLLRGPE</sequence>
<feature type="transmembrane region" description="Helical" evidence="1">
    <location>
        <begin position="105"/>
        <end position="129"/>
    </location>
</feature>
<reference evidence="2" key="1">
    <citation type="submission" date="2018-05" db="EMBL/GenBank/DDBJ databases">
        <authorList>
            <person name="Lanie J.A."/>
            <person name="Ng W.-L."/>
            <person name="Kazmierczak K.M."/>
            <person name="Andrzejewski T.M."/>
            <person name="Davidsen T.M."/>
            <person name="Wayne K.J."/>
            <person name="Tettelin H."/>
            <person name="Glass J.I."/>
            <person name="Rusch D."/>
            <person name="Podicherti R."/>
            <person name="Tsui H.-C.T."/>
            <person name="Winkler M.E."/>
        </authorList>
    </citation>
    <scope>NUCLEOTIDE SEQUENCE</scope>
</reference>